<proteinExistence type="predicted"/>
<name>A0ACB7S6D8_HYAAI</name>
<organism evidence="1 2">
    <name type="scientific">Hyalomma asiaticum</name>
    <name type="common">Tick</name>
    <dbReference type="NCBI Taxonomy" id="266040"/>
    <lineage>
        <taxon>Eukaryota</taxon>
        <taxon>Metazoa</taxon>
        <taxon>Ecdysozoa</taxon>
        <taxon>Arthropoda</taxon>
        <taxon>Chelicerata</taxon>
        <taxon>Arachnida</taxon>
        <taxon>Acari</taxon>
        <taxon>Parasitiformes</taxon>
        <taxon>Ixodida</taxon>
        <taxon>Ixodoidea</taxon>
        <taxon>Ixodidae</taxon>
        <taxon>Hyalomminae</taxon>
        <taxon>Hyalomma</taxon>
    </lineage>
</organism>
<evidence type="ECO:0000313" key="2">
    <source>
        <dbReference type="Proteomes" id="UP000821845"/>
    </source>
</evidence>
<protein>
    <submittedName>
        <fullName evidence="1">Uncharacterized protein</fullName>
    </submittedName>
</protein>
<gene>
    <name evidence="1" type="ORF">HPB50_018032</name>
</gene>
<comment type="caution">
    <text evidence="1">The sequence shown here is derived from an EMBL/GenBank/DDBJ whole genome shotgun (WGS) entry which is preliminary data.</text>
</comment>
<evidence type="ECO:0000313" key="1">
    <source>
        <dbReference type="EMBL" id="KAH6930752.1"/>
    </source>
</evidence>
<keyword evidence="2" id="KW-1185">Reference proteome</keyword>
<accession>A0ACB7S6D8</accession>
<sequence length="326" mass="35717">MAAVHLESGASGGEGEEERVSPYLSGRPDSGHGTAGRSSDTSPDSRWGDSPSRGRGERERRRHKLRTRRVRPRGWRRAGIAHEVRAFKTRPGASRSPLGAAAVELSGPPRPRTPRAARRKTSSTPRCANATASWSPPAADAAARRQRWGGDARNLRSARASASGAALTTEVSIETARASCGVAKRHGEAPRAPRPDQRLFSARAKERGGVKARSNTARGGRNEEECEKGWLGRPPSASGPRRPQRREQNQRRRAPSRLVLAQYRAQCSALRLLCVEARDAHEHDGDNGPAAEDARAGVRPERDTKRPDQRQRRRQRRLALRQAPST</sequence>
<dbReference type="EMBL" id="CM023485">
    <property type="protein sequence ID" value="KAH6930752.1"/>
    <property type="molecule type" value="Genomic_DNA"/>
</dbReference>
<reference evidence="1" key="1">
    <citation type="submission" date="2020-05" db="EMBL/GenBank/DDBJ databases">
        <title>Large-scale comparative analyses of tick genomes elucidate their genetic diversity and vector capacities.</title>
        <authorList>
            <person name="Jia N."/>
            <person name="Wang J."/>
            <person name="Shi W."/>
            <person name="Du L."/>
            <person name="Sun Y."/>
            <person name="Zhan W."/>
            <person name="Jiang J."/>
            <person name="Wang Q."/>
            <person name="Zhang B."/>
            <person name="Ji P."/>
            <person name="Sakyi L.B."/>
            <person name="Cui X."/>
            <person name="Yuan T."/>
            <person name="Jiang B."/>
            <person name="Yang W."/>
            <person name="Lam T.T.-Y."/>
            <person name="Chang Q."/>
            <person name="Ding S."/>
            <person name="Wang X."/>
            <person name="Zhu J."/>
            <person name="Ruan X."/>
            <person name="Zhao L."/>
            <person name="Wei J."/>
            <person name="Que T."/>
            <person name="Du C."/>
            <person name="Cheng J."/>
            <person name="Dai P."/>
            <person name="Han X."/>
            <person name="Huang E."/>
            <person name="Gao Y."/>
            <person name="Liu J."/>
            <person name="Shao H."/>
            <person name="Ye R."/>
            <person name="Li L."/>
            <person name="Wei W."/>
            <person name="Wang X."/>
            <person name="Wang C."/>
            <person name="Yang T."/>
            <person name="Huo Q."/>
            <person name="Li W."/>
            <person name="Guo W."/>
            <person name="Chen H."/>
            <person name="Zhou L."/>
            <person name="Ni X."/>
            <person name="Tian J."/>
            <person name="Zhou Y."/>
            <person name="Sheng Y."/>
            <person name="Liu T."/>
            <person name="Pan Y."/>
            <person name="Xia L."/>
            <person name="Li J."/>
            <person name="Zhao F."/>
            <person name="Cao W."/>
        </authorList>
    </citation>
    <scope>NUCLEOTIDE SEQUENCE</scope>
    <source>
        <strain evidence="1">Hyas-2018</strain>
    </source>
</reference>
<dbReference type="Proteomes" id="UP000821845">
    <property type="component" value="Chromosome 5"/>
</dbReference>